<dbReference type="EC" id="5.3.3.14" evidence="13"/>
<sequence length="191" mass="20842">MPLQTHATEDTVTETSAVAQRVDSFSHDQLLRCARGELFGPGNAQLPLPPMLMFDRITHISDHGGQFGRGEIRAELDVRPDLWFFGCHFEGDPVMPGCLGLDAMWQLVGFYLGWIGGPGRGRALGADEVKFGGEVTPAARLVSYHIHMKRVIQRKLFMGIADATVAVDGNPIYTASGLRVGLFTNTFESAP</sequence>
<evidence type="ECO:0000256" key="8">
    <source>
        <dbReference type="ARBA" id="ARBA00022832"/>
    </source>
</evidence>
<dbReference type="PANTHER" id="PTHR30272">
    <property type="entry name" value="3-HYDROXYACYL-[ACYL-CARRIER-PROTEIN] DEHYDRATASE"/>
    <property type="match status" value="1"/>
</dbReference>
<evidence type="ECO:0000256" key="11">
    <source>
        <dbReference type="ARBA" id="ARBA00023235"/>
    </source>
</evidence>
<dbReference type="SUPFAM" id="SSF54637">
    <property type="entry name" value="Thioesterase/thiol ester dehydrase-isomerase"/>
    <property type="match status" value="1"/>
</dbReference>
<dbReference type="EMBL" id="CP014671">
    <property type="protein sequence ID" value="ANX04075.1"/>
    <property type="molecule type" value="Genomic_DNA"/>
</dbReference>
<comment type="catalytic activity">
    <reaction evidence="13">
        <text>(2E)-decenoyl-[ACP] = (3Z)-decenoyl-[ACP]</text>
        <dbReference type="Rhea" id="RHEA:23568"/>
        <dbReference type="Rhea" id="RHEA-COMP:9639"/>
        <dbReference type="Rhea" id="RHEA-COMP:9927"/>
        <dbReference type="ChEBI" id="CHEBI:78467"/>
        <dbReference type="ChEBI" id="CHEBI:78798"/>
        <dbReference type="EC" id="5.3.3.14"/>
    </reaction>
</comment>
<keyword evidence="15" id="KW-1185">Reference proteome</keyword>
<comment type="similarity">
    <text evidence="4 13">Belongs to the thioester dehydratase family. FabA subfamily.</text>
</comment>
<evidence type="ECO:0000256" key="13">
    <source>
        <dbReference type="HAMAP-Rule" id="MF_00405"/>
    </source>
</evidence>
<accession>A0A1B1YTH9</accession>
<evidence type="ECO:0000256" key="12">
    <source>
        <dbReference type="ARBA" id="ARBA00023239"/>
    </source>
</evidence>
<dbReference type="GO" id="GO:0034017">
    <property type="term" value="F:trans-2-decenoyl-acyl-carrier-protein isomerase activity"/>
    <property type="evidence" value="ECO:0007669"/>
    <property type="project" value="UniProtKB-UniRule"/>
</dbReference>
<feature type="active site" evidence="13">
    <location>
        <position position="88"/>
    </location>
</feature>
<evidence type="ECO:0000256" key="10">
    <source>
        <dbReference type="ARBA" id="ARBA00023160"/>
    </source>
</evidence>
<dbReference type="Pfam" id="PF07977">
    <property type="entry name" value="FabA"/>
    <property type="match status" value="1"/>
</dbReference>
<evidence type="ECO:0000313" key="14">
    <source>
        <dbReference type="EMBL" id="ANX04075.1"/>
    </source>
</evidence>
<dbReference type="UniPathway" id="UPA00094"/>
<comment type="function">
    <text evidence="13">Necessary for the introduction of cis unsaturation into fatty acids. Catalyzes the dehydration of (3R)-3-hydroxydecanoyl-ACP to E-(2)-decenoyl-ACP and then its isomerization to Z-(3)-decenoyl-ACP. Can catalyze the dehydratase reaction for beta-hydroxyacyl-ACPs with saturated chain lengths up to 16:0, being most active on intermediate chain length.</text>
</comment>
<dbReference type="NCBIfam" id="TIGR01749">
    <property type="entry name" value="fabA"/>
    <property type="match status" value="1"/>
</dbReference>
<dbReference type="NCBIfam" id="NF003509">
    <property type="entry name" value="PRK05174.1"/>
    <property type="match status" value="1"/>
</dbReference>
<keyword evidence="8 13" id="KW-0276">Fatty acid metabolism</keyword>
<evidence type="ECO:0000256" key="2">
    <source>
        <dbReference type="ARBA" id="ARBA00004496"/>
    </source>
</evidence>
<evidence type="ECO:0000256" key="6">
    <source>
        <dbReference type="ARBA" id="ARBA00022490"/>
    </source>
</evidence>
<dbReference type="AlphaFoldDB" id="A0A1B1YTH9"/>
<dbReference type="OrthoDB" id="9786735at2"/>
<dbReference type="Gene3D" id="3.10.129.10">
    <property type="entry name" value="Hotdog Thioesterase"/>
    <property type="match status" value="1"/>
</dbReference>
<reference evidence="15" key="1">
    <citation type="submission" date="2016-03" db="EMBL/GenBank/DDBJ databases">
        <title>Complete genome sequence of Solimmundus cernigliae, representing a novel lineage of polycyclic aromatic hydrocarbon degraders within the Gammaproteobacteria.</title>
        <authorList>
            <person name="Singleton D.R."/>
            <person name="Dickey A.N."/>
            <person name="Scholl E.H."/>
            <person name="Wright F.A."/>
            <person name="Aitken M.D."/>
        </authorList>
    </citation>
    <scope>NUCLEOTIDE SEQUENCE [LARGE SCALE GENOMIC DNA]</scope>
    <source>
        <strain evidence="15">TR3.2</strain>
    </source>
</reference>
<keyword evidence="9 13" id="KW-0443">Lipid metabolism</keyword>
<evidence type="ECO:0000256" key="7">
    <source>
        <dbReference type="ARBA" id="ARBA00022516"/>
    </source>
</evidence>
<protein>
    <recommendedName>
        <fullName evidence="13">3-hydroxydecanoyl-[acyl-carrier-protein] dehydratase</fullName>
        <ecNumber evidence="13">4.2.1.59</ecNumber>
    </recommendedName>
    <alternativeName>
        <fullName evidence="13">3-hydroxyacyl-[acyl-carrier-protein] dehydratase FabA</fullName>
    </alternativeName>
    <alternativeName>
        <fullName evidence="13">Beta-hydroxydecanoyl thioester dehydrase</fullName>
    </alternativeName>
    <alternativeName>
        <fullName evidence="13">Trans-2-decenoyl-[acyl-carrier-protein] isomerase</fullName>
        <ecNumber evidence="13">5.3.3.14</ecNumber>
    </alternativeName>
</protein>
<dbReference type="InterPro" id="IPR013114">
    <property type="entry name" value="FabA_FabZ"/>
</dbReference>
<dbReference type="FunCoup" id="A0A1B1YTH9">
    <property type="interactions" value="161"/>
</dbReference>
<keyword evidence="7 13" id="KW-0444">Lipid biosynthesis</keyword>
<evidence type="ECO:0000256" key="9">
    <source>
        <dbReference type="ARBA" id="ARBA00023098"/>
    </source>
</evidence>
<organism evidence="14 15">
    <name type="scientific">Immundisolibacter cernigliae</name>
    <dbReference type="NCBI Taxonomy" id="1810504"/>
    <lineage>
        <taxon>Bacteria</taxon>
        <taxon>Pseudomonadati</taxon>
        <taxon>Pseudomonadota</taxon>
        <taxon>Gammaproteobacteria</taxon>
        <taxon>Immundisolibacterales</taxon>
        <taxon>Immundisolibacteraceae</taxon>
        <taxon>Immundisolibacter</taxon>
    </lineage>
</organism>
<dbReference type="GO" id="GO:0019171">
    <property type="term" value="F:(3R)-hydroxyacyl-[acyl-carrier-protein] dehydratase activity"/>
    <property type="evidence" value="ECO:0007669"/>
    <property type="project" value="UniProtKB-UniRule"/>
</dbReference>
<dbReference type="KEGG" id="gbi:PG2T_07695"/>
<evidence type="ECO:0000256" key="1">
    <source>
        <dbReference type="ARBA" id="ARBA00001055"/>
    </source>
</evidence>
<dbReference type="CDD" id="cd01287">
    <property type="entry name" value="FabA"/>
    <property type="match status" value="1"/>
</dbReference>
<dbReference type="EC" id="4.2.1.59" evidence="13"/>
<comment type="pathway">
    <text evidence="3 13">Lipid metabolism; fatty acid biosynthesis.</text>
</comment>
<gene>
    <name evidence="13" type="primary">fabA</name>
    <name evidence="14" type="ORF">PG2T_07695</name>
</gene>
<name>A0A1B1YTH9_9GAMM</name>
<keyword evidence="12 13" id="KW-0456">Lyase</keyword>
<comment type="subunit">
    <text evidence="5 13">Homodimer.</text>
</comment>
<dbReference type="InParanoid" id="A0A1B1YTH9"/>
<dbReference type="PANTHER" id="PTHR30272:SF8">
    <property type="entry name" value="3-HYDROXYDECANOYL-[ACYL-CARRIER-PROTEIN] DEHYDRATASE"/>
    <property type="match status" value="1"/>
</dbReference>
<dbReference type="Proteomes" id="UP000092952">
    <property type="component" value="Chromosome"/>
</dbReference>
<proteinExistence type="inferred from homology"/>
<dbReference type="InterPro" id="IPR010083">
    <property type="entry name" value="FabA"/>
</dbReference>
<keyword evidence="10 13" id="KW-0275">Fatty acid biosynthesis</keyword>
<evidence type="ECO:0000313" key="15">
    <source>
        <dbReference type="Proteomes" id="UP000092952"/>
    </source>
</evidence>
<evidence type="ECO:0000256" key="3">
    <source>
        <dbReference type="ARBA" id="ARBA00005194"/>
    </source>
</evidence>
<evidence type="ECO:0000256" key="5">
    <source>
        <dbReference type="ARBA" id="ARBA00011738"/>
    </source>
</evidence>
<keyword evidence="6 13" id="KW-0963">Cytoplasm</keyword>
<dbReference type="HAMAP" id="MF_00405">
    <property type="entry name" value="FabA"/>
    <property type="match status" value="1"/>
</dbReference>
<comment type="catalytic activity">
    <reaction evidence="1 13">
        <text>a (3R)-hydroxyacyl-[ACP] = a (2E)-enoyl-[ACP] + H2O</text>
        <dbReference type="Rhea" id="RHEA:13097"/>
        <dbReference type="Rhea" id="RHEA-COMP:9925"/>
        <dbReference type="Rhea" id="RHEA-COMP:9945"/>
        <dbReference type="ChEBI" id="CHEBI:15377"/>
        <dbReference type="ChEBI" id="CHEBI:78784"/>
        <dbReference type="ChEBI" id="CHEBI:78827"/>
        <dbReference type="EC" id="4.2.1.59"/>
    </reaction>
</comment>
<dbReference type="GO" id="GO:0005737">
    <property type="term" value="C:cytoplasm"/>
    <property type="evidence" value="ECO:0007669"/>
    <property type="project" value="UniProtKB-SubCell"/>
</dbReference>
<dbReference type="InterPro" id="IPR029069">
    <property type="entry name" value="HotDog_dom_sf"/>
</dbReference>
<keyword evidence="11 13" id="KW-0413">Isomerase</keyword>
<comment type="catalytic activity">
    <reaction evidence="13">
        <text>(3R)-hydroxydecanoyl-[ACP] = (2E)-decenoyl-[ACP] + H2O</text>
        <dbReference type="Rhea" id="RHEA:41860"/>
        <dbReference type="Rhea" id="RHEA-COMP:9638"/>
        <dbReference type="Rhea" id="RHEA-COMP:9639"/>
        <dbReference type="ChEBI" id="CHEBI:15377"/>
        <dbReference type="ChEBI" id="CHEBI:78466"/>
        <dbReference type="ChEBI" id="CHEBI:78467"/>
    </reaction>
</comment>
<dbReference type="GO" id="GO:0006636">
    <property type="term" value="P:unsaturated fatty acid biosynthetic process"/>
    <property type="evidence" value="ECO:0007669"/>
    <property type="project" value="UniProtKB-UniRule"/>
</dbReference>
<evidence type="ECO:0000256" key="4">
    <source>
        <dbReference type="ARBA" id="ARBA00006714"/>
    </source>
</evidence>
<dbReference type="STRING" id="1810504.PG2T_07695"/>
<comment type="subcellular location">
    <subcellularLocation>
        <location evidence="2 13">Cytoplasm</location>
    </subcellularLocation>
</comment>